<proteinExistence type="predicted"/>
<geneLocation type="plasmid" evidence="3">
    <name>pAzo1</name>
</geneLocation>
<dbReference type="EMBL" id="CR555307">
    <property type="protein sequence ID" value="CAI10258.1"/>
    <property type="molecule type" value="Genomic_DNA"/>
</dbReference>
<accession>Q5NXF6</accession>
<sequence length="247" mass="25158">MIGAPGVTACAHHVVEPRGRKARKLRERLVEEGQIGVDRRGALHGAVPGQAGLGEHARDGVAVQPELHGDGADAPALGVVVAQDLRFVFRGQGHGGADSVRIADRGAEPGSAGSPDARTGTAHGGTGGTARSRTVWTRARSARSLLQQAGPGVENPDASLPGVARDSGAGVARAPGAPQSSPGSACRLPAARPRGHAGRSRRRNSAAPDHSGCRSALPRGTRHRDSVVRSTPWALRPVGDSTPAPTS</sequence>
<reference evidence="2 3" key="1">
    <citation type="journal article" date="2005" name="Arch. Microbiol.">
        <title>The genome sequence of an anaerobic aromatic-degrading denitrifying bacterium, strain EbN1.</title>
        <authorList>
            <person name="Rabus R."/>
            <person name="Kube M."/>
            <person name="Heider J."/>
            <person name="Beck A."/>
            <person name="Heitmann K."/>
            <person name="Widdel F."/>
            <person name="Reinhardt R."/>
        </authorList>
    </citation>
    <scope>NUCLEOTIDE SEQUENCE [LARGE SCALE GENOMIC DNA]</scope>
    <source>
        <strain evidence="2 3">EbN1</strain>
        <plasmid evidence="3">Plasmid pAzo1</plasmid>
    </source>
</reference>
<keyword evidence="2" id="KW-0614">Plasmid</keyword>
<gene>
    <name evidence="2" type="ORF">p1B8</name>
</gene>
<name>Q5NXF6_AROAE</name>
<evidence type="ECO:0000313" key="2">
    <source>
        <dbReference type="EMBL" id="CAI10258.1"/>
    </source>
</evidence>
<feature type="region of interest" description="Disordered" evidence="1">
    <location>
        <begin position="147"/>
        <end position="247"/>
    </location>
</feature>
<keyword evidence="3" id="KW-1185">Reference proteome</keyword>
<evidence type="ECO:0000313" key="3">
    <source>
        <dbReference type="Proteomes" id="UP000006552"/>
    </source>
</evidence>
<feature type="compositionally biased region" description="Basic residues" evidence="1">
    <location>
        <begin position="193"/>
        <end position="204"/>
    </location>
</feature>
<evidence type="ECO:0000256" key="1">
    <source>
        <dbReference type="SAM" id="MobiDB-lite"/>
    </source>
</evidence>
<feature type="region of interest" description="Disordered" evidence="1">
    <location>
        <begin position="93"/>
        <end position="135"/>
    </location>
</feature>
<dbReference type="HOGENOM" id="CLU_1122781_0_0_4"/>
<dbReference type="KEGG" id="eba:p1B8"/>
<protein>
    <submittedName>
        <fullName evidence="2">Uncharacterized protein</fullName>
    </submittedName>
</protein>
<dbReference type="AlphaFoldDB" id="Q5NXF6"/>
<dbReference type="Proteomes" id="UP000006552">
    <property type="component" value="Plasmid 1"/>
</dbReference>
<organism evidence="2 3">
    <name type="scientific">Aromatoleum aromaticum (strain DSM 19018 / LMG 30748 / EbN1)</name>
    <name type="common">Azoarcus sp. (strain EbN1)</name>
    <dbReference type="NCBI Taxonomy" id="76114"/>
    <lineage>
        <taxon>Bacteria</taxon>
        <taxon>Pseudomonadati</taxon>
        <taxon>Pseudomonadota</taxon>
        <taxon>Betaproteobacteria</taxon>
        <taxon>Rhodocyclales</taxon>
        <taxon>Rhodocyclaceae</taxon>
        <taxon>Aromatoleum</taxon>
    </lineage>
</organism>